<name>A0A438CBP6_VITVI</name>
<evidence type="ECO:0000313" key="1">
    <source>
        <dbReference type="EMBL" id="RVW20673.1"/>
    </source>
</evidence>
<dbReference type="EMBL" id="QGNW01002348">
    <property type="protein sequence ID" value="RVW20673.1"/>
    <property type="molecule type" value="Genomic_DNA"/>
</dbReference>
<organism evidence="1 2">
    <name type="scientific">Vitis vinifera</name>
    <name type="common">Grape</name>
    <dbReference type="NCBI Taxonomy" id="29760"/>
    <lineage>
        <taxon>Eukaryota</taxon>
        <taxon>Viridiplantae</taxon>
        <taxon>Streptophyta</taxon>
        <taxon>Embryophyta</taxon>
        <taxon>Tracheophyta</taxon>
        <taxon>Spermatophyta</taxon>
        <taxon>Magnoliopsida</taxon>
        <taxon>eudicotyledons</taxon>
        <taxon>Gunneridae</taxon>
        <taxon>Pentapetalae</taxon>
        <taxon>rosids</taxon>
        <taxon>Vitales</taxon>
        <taxon>Vitaceae</taxon>
        <taxon>Viteae</taxon>
        <taxon>Vitis</taxon>
    </lineage>
</organism>
<keyword evidence="1" id="KW-0418">Kinase</keyword>
<comment type="caution">
    <text evidence="1">The sequence shown here is derived from an EMBL/GenBank/DDBJ whole genome shotgun (WGS) entry which is preliminary data.</text>
</comment>
<evidence type="ECO:0000313" key="2">
    <source>
        <dbReference type="Proteomes" id="UP000288805"/>
    </source>
</evidence>
<proteinExistence type="predicted"/>
<dbReference type="PANTHER" id="PTHR47453:SF1">
    <property type="entry name" value="PHOSPHOGLUCAN, WATER DIKINASE, CHLOROPLASTIC"/>
    <property type="match status" value="1"/>
</dbReference>
<dbReference type="PANTHER" id="PTHR47453">
    <property type="entry name" value="PHOSPHOGLUCAN, WATER DIKINASE, CHLOROPLASTIC"/>
    <property type="match status" value="1"/>
</dbReference>
<dbReference type="Proteomes" id="UP000288805">
    <property type="component" value="Unassembled WGS sequence"/>
</dbReference>
<accession>A0A438CBP6</accession>
<gene>
    <name evidence="1" type="primary">GWD3_1</name>
    <name evidence="1" type="ORF">CK203_112323</name>
</gene>
<keyword evidence="1" id="KW-0808">Transferase</keyword>
<dbReference type="GO" id="GO:0016301">
    <property type="term" value="F:kinase activity"/>
    <property type="evidence" value="ECO:0007669"/>
    <property type="project" value="UniProtKB-KW"/>
</dbReference>
<protein>
    <submittedName>
        <fullName evidence="1">Phosphoglucan, water dikinase, chloroplastic</fullName>
    </submittedName>
</protein>
<reference evidence="1 2" key="1">
    <citation type="journal article" date="2018" name="PLoS Genet.">
        <title>Population sequencing reveals clonal diversity and ancestral inbreeding in the grapevine cultivar Chardonnay.</title>
        <authorList>
            <person name="Roach M.J."/>
            <person name="Johnson D.L."/>
            <person name="Bohlmann J."/>
            <person name="van Vuuren H.J."/>
            <person name="Jones S.J."/>
            <person name="Pretorius I.S."/>
            <person name="Schmidt S.A."/>
            <person name="Borneman A.R."/>
        </authorList>
    </citation>
    <scope>NUCLEOTIDE SEQUENCE [LARGE SCALE GENOMIC DNA]</scope>
    <source>
        <strain evidence="2">cv. Chardonnay</strain>
        <tissue evidence="1">Leaf</tissue>
    </source>
</reference>
<dbReference type="AlphaFoldDB" id="A0A438CBP6"/>
<sequence>MIIIESLIDVQRLDNLEESSNALDKSIDLLLKTAQSLNALREVIVKGLESGLRNDAPDAAIAMRQKWRLCEIGLEDYSFVLLSRFLNALEAVGGAQQLKENAESKNVSSWNDPLGALFIGISQLGLSGWKPEECTAIGNELLAWKEKGLSEREGSEDGKAIWALRLKATLDRSRRLTEEYSEVLLQMFPQKVEMLGKALGIPENSVRTYTEAEIRAGYAVRSTLGSQGWDVIVPGAAHGTLVQHVYLSPLFPNMRV</sequence>